<evidence type="ECO:0000313" key="2">
    <source>
        <dbReference type="EMBL" id="OAV90750.1"/>
    </source>
</evidence>
<evidence type="ECO:0000259" key="1">
    <source>
        <dbReference type="Pfam" id="PF25278"/>
    </source>
</evidence>
<dbReference type="PANTHER" id="PTHR33339:SF1">
    <property type="entry name" value="LYSM DOMAIN-CONTAINING PROTEIN"/>
    <property type="match status" value="1"/>
</dbReference>
<protein>
    <recommendedName>
        <fullName evidence="1">DUF7872 domain-containing protein</fullName>
    </recommendedName>
</protein>
<gene>
    <name evidence="2" type="ORF">PTTG_00028</name>
</gene>
<dbReference type="InterPro" id="IPR057194">
    <property type="entry name" value="DUF7872"/>
</dbReference>
<dbReference type="Pfam" id="PF25278">
    <property type="entry name" value="DUF7872"/>
    <property type="match status" value="1"/>
</dbReference>
<dbReference type="EnsemblFungi" id="PTTG_00028-t43_1">
    <property type="protein sequence ID" value="PTTG_00028-t43_1-p1"/>
    <property type="gene ID" value="PTTG_00028"/>
</dbReference>
<reference evidence="2" key="1">
    <citation type="submission" date="2009-11" db="EMBL/GenBank/DDBJ databases">
        <authorList>
            <consortium name="The Broad Institute Genome Sequencing Platform"/>
            <person name="Ward D."/>
            <person name="Feldgarden M."/>
            <person name="Earl A."/>
            <person name="Young S.K."/>
            <person name="Zeng Q."/>
            <person name="Koehrsen M."/>
            <person name="Alvarado L."/>
            <person name="Berlin A."/>
            <person name="Bochicchio J."/>
            <person name="Borenstein D."/>
            <person name="Chapman S.B."/>
            <person name="Chen Z."/>
            <person name="Engels R."/>
            <person name="Freedman E."/>
            <person name="Gellesch M."/>
            <person name="Goldberg J."/>
            <person name="Griggs A."/>
            <person name="Gujja S."/>
            <person name="Heilman E."/>
            <person name="Heiman D."/>
            <person name="Hepburn T."/>
            <person name="Howarth C."/>
            <person name="Jen D."/>
            <person name="Larson L."/>
            <person name="Lewis B."/>
            <person name="Mehta T."/>
            <person name="Park D."/>
            <person name="Pearson M."/>
            <person name="Roberts A."/>
            <person name="Saif S."/>
            <person name="Shea T."/>
            <person name="Shenoy N."/>
            <person name="Sisk P."/>
            <person name="Stolte C."/>
            <person name="Sykes S."/>
            <person name="Thomson T."/>
            <person name="Walk T."/>
            <person name="White J."/>
            <person name="Yandava C."/>
            <person name="Izard J."/>
            <person name="Baranova O.V."/>
            <person name="Blanton J.M."/>
            <person name="Tanner A.C."/>
            <person name="Dewhirst F.E."/>
            <person name="Haas B."/>
            <person name="Nusbaum C."/>
            <person name="Birren B."/>
        </authorList>
    </citation>
    <scope>NUCLEOTIDE SEQUENCE [LARGE SCALE GENOMIC DNA]</scope>
    <source>
        <strain evidence="2">1-1 BBBD Race 1</strain>
    </source>
</reference>
<reference evidence="3" key="4">
    <citation type="submission" date="2025-05" db="UniProtKB">
        <authorList>
            <consortium name="EnsemblFungi"/>
        </authorList>
    </citation>
    <scope>IDENTIFICATION</scope>
    <source>
        <strain evidence="3">isolate 1-1 / race 1 (BBBD)</strain>
    </source>
</reference>
<feature type="domain" description="DUF7872" evidence="1">
    <location>
        <begin position="376"/>
        <end position="594"/>
    </location>
</feature>
<sequence>MYQPGRTGEFLRDAGVYPSAREAKVRALRHAFLCFAAGQKSGGSALQVAVVEVAGAFGTALRCRRCPRSGKLSPFTPSRFDASDLGVHTLVLPCLVHLDDAINPLFSSCVSDSAGFTESDWLVSFWERFENLVNTAPQSSARLASPVLRSMRMSPTKQSCLMTLSILCLSFIFNLRLSWASGLSEDRGYGLDKPNALGSLNYTLADAQSSCIKKPLSQRLWQDLKLDAYLEDYIGGKTLSVVAFANQVNMTNFACGIGRFCDAGELCSSAKAPAWYILVGIQNWNDMMNSIYKSIAFAVGTVQELAPSMVSDLSPPMSPFPVKVATIINIIAASVSVVPGFLLPGTGVWYYLVLQGALYTTFSEIGFYCSAVRPPPDVVSGYTKWTHYAWLLSLLQDRGQEMVANSTLITLQSGISTEQGIYGALKNGTFLQPGSQPSSIALERSLEEIIKVQLLAAILRSQNVYITRGSDPCNKSGPNGAFSGPDILSYCGKDGVMMNIVQANGKKTNMKFYGSAKIVEKHKFSVEFLTESAWKCQSKYNQYGYNPYQNGTVPTDVNSDCLFNLPVCDCTETHIAKARKKGMHTTKACHLAGVPVYAKDQQMTERIGLSR</sequence>
<accession>A0A180GDJ2</accession>
<dbReference type="EMBL" id="ADAS02000095">
    <property type="protein sequence ID" value="OAV90750.1"/>
    <property type="molecule type" value="Genomic_DNA"/>
</dbReference>
<keyword evidence="4" id="KW-1185">Reference proteome</keyword>
<proteinExistence type="predicted"/>
<name>A0A180GDJ2_PUCT1</name>
<reference evidence="3 4" key="3">
    <citation type="journal article" date="2017" name="G3 (Bethesda)">
        <title>Comparative analysis highlights variable genome content of wheat rusts and divergence of the mating loci.</title>
        <authorList>
            <person name="Cuomo C.A."/>
            <person name="Bakkeren G."/>
            <person name="Khalil H.B."/>
            <person name="Panwar V."/>
            <person name="Joly D."/>
            <person name="Linning R."/>
            <person name="Sakthikumar S."/>
            <person name="Song X."/>
            <person name="Adiconis X."/>
            <person name="Fan L."/>
            <person name="Goldberg J.M."/>
            <person name="Levin J.Z."/>
            <person name="Young S."/>
            <person name="Zeng Q."/>
            <person name="Anikster Y."/>
            <person name="Bruce M."/>
            <person name="Wang M."/>
            <person name="Yin C."/>
            <person name="McCallum B."/>
            <person name="Szabo L.J."/>
            <person name="Hulbert S."/>
            <person name="Chen X."/>
            <person name="Fellers J.P."/>
        </authorList>
    </citation>
    <scope>NUCLEOTIDE SEQUENCE</scope>
    <source>
        <strain evidence="4">Isolate 1-1 / race 1 (BBBD)</strain>
        <strain evidence="3">isolate 1-1 / race 1 (BBBD)</strain>
    </source>
</reference>
<dbReference type="AlphaFoldDB" id="A0A180GDJ2"/>
<dbReference type="VEuPathDB" id="FungiDB:PTTG_00028"/>
<dbReference type="PANTHER" id="PTHR33339">
    <property type="entry name" value="LYSM DOMAIN-CONTAINING PROTEIN"/>
    <property type="match status" value="1"/>
</dbReference>
<organism evidence="2">
    <name type="scientific">Puccinia triticina (isolate 1-1 / race 1 (BBBD))</name>
    <name type="common">Brown leaf rust fungus</name>
    <dbReference type="NCBI Taxonomy" id="630390"/>
    <lineage>
        <taxon>Eukaryota</taxon>
        <taxon>Fungi</taxon>
        <taxon>Dikarya</taxon>
        <taxon>Basidiomycota</taxon>
        <taxon>Pucciniomycotina</taxon>
        <taxon>Pucciniomycetes</taxon>
        <taxon>Pucciniales</taxon>
        <taxon>Pucciniaceae</taxon>
        <taxon>Puccinia</taxon>
    </lineage>
</organism>
<evidence type="ECO:0000313" key="4">
    <source>
        <dbReference type="Proteomes" id="UP000005240"/>
    </source>
</evidence>
<dbReference type="Proteomes" id="UP000005240">
    <property type="component" value="Unassembled WGS sequence"/>
</dbReference>
<evidence type="ECO:0000313" key="3">
    <source>
        <dbReference type="EnsemblFungi" id="PTTG_00028-t43_1-p1"/>
    </source>
</evidence>
<reference evidence="2" key="2">
    <citation type="submission" date="2016-05" db="EMBL/GenBank/DDBJ databases">
        <title>Comparative analysis highlights variable genome content of wheat rusts and divergence of the mating loci.</title>
        <authorList>
            <person name="Cuomo C.A."/>
            <person name="Bakkeren G."/>
            <person name="Szabo L."/>
            <person name="Khalil H."/>
            <person name="Joly D."/>
            <person name="Goldberg J."/>
            <person name="Young S."/>
            <person name="Zeng Q."/>
            <person name="Fellers J."/>
        </authorList>
    </citation>
    <scope>NUCLEOTIDE SEQUENCE [LARGE SCALE GENOMIC DNA]</scope>
    <source>
        <strain evidence="2">1-1 BBBD Race 1</strain>
    </source>
</reference>
<dbReference type="OrthoDB" id="2501761at2759"/>